<dbReference type="CDD" id="cd11647">
    <property type="entry name" value="DHP5_DphB"/>
    <property type="match status" value="1"/>
</dbReference>
<dbReference type="EMBL" id="CAMPGE010019813">
    <property type="protein sequence ID" value="CAI2378122.1"/>
    <property type="molecule type" value="Genomic_DNA"/>
</dbReference>
<evidence type="ECO:0000256" key="3">
    <source>
        <dbReference type="ARBA" id="ARBA00006729"/>
    </source>
</evidence>
<dbReference type="GO" id="GO:0032259">
    <property type="term" value="P:methylation"/>
    <property type="evidence" value="ECO:0007669"/>
    <property type="project" value="UniProtKB-KW"/>
</dbReference>
<dbReference type="InterPro" id="IPR004551">
    <property type="entry name" value="Dphthn_synthase"/>
</dbReference>
<comment type="caution">
    <text evidence="11">The sequence shown here is derived from an EMBL/GenBank/DDBJ whole genome shotgun (WGS) entry which is preliminary data.</text>
</comment>
<dbReference type="Gene3D" id="3.30.950.10">
    <property type="entry name" value="Methyltransferase, Cobalt-precorrin-4 Transmethylase, Domain 2"/>
    <property type="match status" value="1"/>
</dbReference>
<dbReference type="GO" id="GO:0141133">
    <property type="term" value="F:diphthine methyl ester synthase activity"/>
    <property type="evidence" value="ECO:0007669"/>
    <property type="project" value="UniProtKB-EC"/>
</dbReference>
<feature type="binding site" evidence="9">
    <location>
        <position position="164"/>
    </location>
    <ligand>
        <name>S-adenosyl-L-methionine</name>
        <dbReference type="ChEBI" id="CHEBI:59789"/>
    </ligand>
</feature>
<dbReference type="Pfam" id="PF00590">
    <property type="entry name" value="TP_methylase"/>
    <property type="match status" value="1"/>
</dbReference>
<feature type="binding site" evidence="9">
    <location>
        <begin position="113"/>
        <end position="114"/>
    </location>
    <ligand>
        <name>S-adenosyl-L-methionine</name>
        <dbReference type="ChEBI" id="CHEBI:59789"/>
    </ligand>
</feature>
<feature type="domain" description="Tetrapyrrole methylase" evidence="10">
    <location>
        <begin position="3"/>
        <end position="236"/>
    </location>
</feature>
<feature type="binding site" evidence="9">
    <location>
        <position position="88"/>
    </location>
    <ligand>
        <name>S-adenosyl-L-methionine</name>
        <dbReference type="ChEBI" id="CHEBI:59789"/>
    </ligand>
</feature>
<comment type="function">
    <text evidence="1">S-adenosyl-L-methionine-dependent methyltransferase that catalyzes four methylations of the modified target histidine residue in translation elongation factor 2 (EF-2), to form an intermediate called diphthine methyl ester. The four successive methylation reactions represent the second step of diphthamide biosynthesis.</text>
</comment>
<evidence type="ECO:0000256" key="4">
    <source>
        <dbReference type="ARBA" id="ARBA00011927"/>
    </source>
</evidence>
<protein>
    <recommendedName>
        <fullName evidence="4">diphthine methyl ester synthase</fullName>
        <ecNumber evidence="4">2.1.1.314</ecNumber>
    </recommendedName>
</protein>
<comment type="similarity">
    <text evidence="3">Belongs to the diphthine synthase family.</text>
</comment>
<evidence type="ECO:0000256" key="6">
    <source>
        <dbReference type="ARBA" id="ARBA00022679"/>
    </source>
</evidence>
<keyword evidence="5" id="KW-0489">Methyltransferase</keyword>
<dbReference type="Proteomes" id="UP001295684">
    <property type="component" value="Unassembled WGS sequence"/>
</dbReference>
<dbReference type="PANTHER" id="PTHR10882">
    <property type="entry name" value="DIPHTHINE SYNTHASE"/>
    <property type="match status" value="1"/>
</dbReference>
<dbReference type="PANTHER" id="PTHR10882:SF0">
    <property type="entry name" value="DIPHTHINE METHYL ESTER SYNTHASE"/>
    <property type="match status" value="1"/>
</dbReference>
<keyword evidence="7 9" id="KW-0949">S-adenosyl-L-methionine</keyword>
<dbReference type="PIRSF" id="PIRSF036432">
    <property type="entry name" value="Diphthine_synth"/>
    <property type="match status" value="1"/>
</dbReference>
<evidence type="ECO:0000259" key="10">
    <source>
        <dbReference type="Pfam" id="PF00590"/>
    </source>
</evidence>
<keyword evidence="12" id="KW-1185">Reference proteome</keyword>
<dbReference type="FunFam" id="3.30.950.10:FF:000004">
    <property type="entry name" value="Diphthine synthase putative"/>
    <property type="match status" value="1"/>
</dbReference>
<sequence length="269" mass="30827">MVLYFIGLGLADEKDVTVKGKEAIESSEFVYLEAYTSILMISKERLEEYYDKEFILTDREYVESNCDEMLERARDNVVSFCVVGDPFGATTHTDLFIRCKEMGVETKVIHNASIINAMGITGLQLYRFGEIISIPFFTENWRPYSFAEKIEHNLARGLHTLCLLDIKVKEPTEESLCMKVKEYMPPRFMSCKTAVEQLIEAAKENGYEQYNEESKCFGLARVGADDNKIVSGLLKDFLDIDMGAPLHSFIICGELHPVEEEMYEYYQPS</sequence>
<evidence type="ECO:0000256" key="9">
    <source>
        <dbReference type="PIRSR" id="PIRSR036432-1"/>
    </source>
</evidence>
<evidence type="ECO:0000256" key="1">
    <source>
        <dbReference type="ARBA" id="ARBA00004006"/>
    </source>
</evidence>
<evidence type="ECO:0000256" key="5">
    <source>
        <dbReference type="ARBA" id="ARBA00022603"/>
    </source>
</evidence>
<evidence type="ECO:0000256" key="7">
    <source>
        <dbReference type="ARBA" id="ARBA00022691"/>
    </source>
</evidence>
<comment type="catalytic activity">
    <reaction evidence="8">
        <text>2-[(3S)-amino-3-carboxypropyl]-L-histidyl-[translation elongation factor 2] + 4 S-adenosyl-L-methionine = diphthine methyl ester-[translation elongation factor 2] + 4 S-adenosyl-L-homocysteine + 3 H(+)</text>
        <dbReference type="Rhea" id="RHEA:42652"/>
        <dbReference type="Rhea" id="RHEA-COMP:9749"/>
        <dbReference type="Rhea" id="RHEA-COMP:10173"/>
        <dbReference type="ChEBI" id="CHEBI:15378"/>
        <dbReference type="ChEBI" id="CHEBI:57856"/>
        <dbReference type="ChEBI" id="CHEBI:59789"/>
        <dbReference type="ChEBI" id="CHEBI:73995"/>
        <dbReference type="ChEBI" id="CHEBI:79005"/>
        <dbReference type="EC" id="2.1.1.314"/>
    </reaction>
</comment>
<dbReference type="InterPro" id="IPR014776">
    <property type="entry name" value="4pyrrole_Mease_sub2"/>
</dbReference>
<dbReference type="InterPro" id="IPR000878">
    <property type="entry name" value="4pyrrol_Mease"/>
</dbReference>
<dbReference type="InterPro" id="IPR035996">
    <property type="entry name" value="4pyrrol_Methylase_sf"/>
</dbReference>
<feature type="binding site" evidence="9">
    <location>
        <position position="85"/>
    </location>
    <ligand>
        <name>S-adenosyl-L-methionine</name>
        <dbReference type="ChEBI" id="CHEBI:59789"/>
    </ligand>
</feature>
<dbReference type="Gene3D" id="3.40.1010.10">
    <property type="entry name" value="Cobalt-precorrin-4 Transmethylase, Domain 1"/>
    <property type="match status" value="1"/>
</dbReference>
<feature type="binding site" evidence="9">
    <location>
        <position position="10"/>
    </location>
    <ligand>
        <name>S-adenosyl-L-methionine</name>
        <dbReference type="ChEBI" id="CHEBI:59789"/>
    </ligand>
</feature>
<dbReference type="HAMAP" id="MF_01084">
    <property type="entry name" value="Diphthine_synth"/>
    <property type="match status" value="1"/>
</dbReference>
<evidence type="ECO:0000256" key="8">
    <source>
        <dbReference type="ARBA" id="ARBA00048752"/>
    </source>
</evidence>
<name>A0AAD1XT86_EUPCR</name>
<gene>
    <name evidence="11" type="ORF">ECRASSUSDP1_LOCUS19517</name>
</gene>
<evidence type="ECO:0000256" key="2">
    <source>
        <dbReference type="ARBA" id="ARBA00005156"/>
    </source>
</evidence>
<feature type="binding site" evidence="9">
    <location>
        <position position="247"/>
    </location>
    <ligand>
        <name>S-adenosyl-L-methionine</name>
        <dbReference type="ChEBI" id="CHEBI:59789"/>
    </ligand>
</feature>
<keyword evidence="6" id="KW-0808">Transferase</keyword>
<dbReference type="InterPro" id="IPR014777">
    <property type="entry name" value="4pyrrole_Mease_sub1"/>
</dbReference>
<organism evidence="11 12">
    <name type="scientific">Euplotes crassus</name>
    <dbReference type="NCBI Taxonomy" id="5936"/>
    <lineage>
        <taxon>Eukaryota</taxon>
        <taxon>Sar</taxon>
        <taxon>Alveolata</taxon>
        <taxon>Ciliophora</taxon>
        <taxon>Intramacronucleata</taxon>
        <taxon>Spirotrichea</taxon>
        <taxon>Hypotrichia</taxon>
        <taxon>Euplotida</taxon>
        <taxon>Euplotidae</taxon>
        <taxon>Moneuplotes</taxon>
    </lineage>
</organism>
<evidence type="ECO:0000313" key="12">
    <source>
        <dbReference type="Proteomes" id="UP001295684"/>
    </source>
</evidence>
<proteinExistence type="inferred from homology"/>
<dbReference type="SUPFAM" id="SSF53790">
    <property type="entry name" value="Tetrapyrrole methylase"/>
    <property type="match status" value="1"/>
</dbReference>
<dbReference type="FunFam" id="3.40.1010.10:FF:000004">
    <property type="entry name" value="Putative diphthine synthase"/>
    <property type="match status" value="1"/>
</dbReference>
<dbReference type="GO" id="GO:0017183">
    <property type="term" value="P:protein histidyl modification to diphthamide"/>
    <property type="evidence" value="ECO:0007669"/>
    <property type="project" value="InterPro"/>
</dbReference>
<feature type="binding site" evidence="9">
    <location>
        <position position="222"/>
    </location>
    <ligand>
        <name>S-adenosyl-L-methionine</name>
        <dbReference type="ChEBI" id="CHEBI:59789"/>
    </ligand>
</feature>
<reference evidence="11" key="1">
    <citation type="submission" date="2023-07" db="EMBL/GenBank/DDBJ databases">
        <authorList>
            <consortium name="AG Swart"/>
            <person name="Singh M."/>
            <person name="Singh A."/>
            <person name="Seah K."/>
            <person name="Emmerich C."/>
        </authorList>
    </citation>
    <scope>NUCLEOTIDE SEQUENCE</scope>
    <source>
        <strain evidence="11">DP1</strain>
    </source>
</reference>
<dbReference type="EC" id="2.1.1.314" evidence="4"/>
<comment type="pathway">
    <text evidence="2">Protein modification; peptidyl-diphthamide biosynthesis.</text>
</comment>
<evidence type="ECO:0000313" key="11">
    <source>
        <dbReference type="EMBL" id="CAI2378122.1"/>
    </source>
</evidence>
<dbReference type="NCBIfam" id="TIGR00522">
    <property type="entry name" value="dph5"/>
    <property type="match status" value="1"/>
</dbReference>
<accession>A0AAD1XT86</accession>
<dbReference type="AlphaFoldDB" id="A0AAD1XT86"/>